<evidence type="ECO:0000313" key="5">
    <source>
        <dbReference type="Proteomes" id="UP000005408"/>
    </source>
</evidence>
<feature type="domain" description="Mut7-C RNAse" evidence="3">
    <location>
        <begin position="789"/>
        <end position="902"/>
    </location>
</feature>
<protein>
    <recommendedName>
        <fullName evidence="6">Exonuclease mut-7-like protein</fullName>
    </recommendedName>
</protein>
<feature type="signal peptide" evidence="1">
    <location>
        <begin position="1"/>
        <end position="18"/>
    </location>
</feature>
<dbReference type="EnsemblMetazoa" id="G27663.4">
    <property type="protein sequence ID" value="G27663.4:cds"/>
    <property type="gene ID" value="G27663"/>
</dbReference>
<dbReference type="InterPro" id="IPR012337">
    <property type="entry name" value="RNaseH-like_sf"/>
</dbReference>
<feature type="domain" description="Mut7-C RNAse" evidence="3">
    <location>
        <begin position="949"/>
        <end position="982"/>
    </location>
</feature>
<evidence type="ECO:0000313" key="4">
    <source>
        <dbReference type="EnsemblMetazoa" id="G27663.4:cds"/>
    </source>
</evidence>
<dbReference type="PANTHER" id="PTHR47765:SF2">
    <property type="entry name" value="EXONUCLEASE MUT-7 HOMOLOG"/>
    <property type="match status" value="1"/>
</dbReference>
<reference evidence="4" key="1">
    <citation type="submission" date="2022-08" db="UniProtKB">
        <authorList>
            <consortium name="EnsemblMetazoa"/>
        </authorList>
    </citation>
    <scope>IDENTIFICATION</scope>
    <source>
        <strain evidence="4">05x7-T-G4-1.051#20</strain>
    </source>
</reference>
<dbReference type="GO" id="GO:0003676">
    <property type="term" value="F:nucleic acid binding"/>
    <property type="evidence" value="ECO:0007669"/>
    <property type="project" value="InterPro"/>
</dbReference>
<organism evidence="4 5">
    <name type="scientific">Magallana gigas</name>
    <name type="common">Pacific oyster</name>
    <name type="synonym">Crassostrea gigas</name>
    <dbReference type="NCBI Taxonomy" id="29159"/>
    <lineage>
        <taxon>Eukaryota</taxon>
        <taxon>Metazoa</taxon>
        <taxon>Spiralia</taxon>
        <taxon>Lophotrochozoa</taxon>
        <taxon>Mollusca</taxon>
        <taxon>Bivalvia</taxon>
        <taxon>Autobranchia</taxon>
        <taxon>Pteriomorphia</taxon>
        <taxon>Ostreida</taxon>
        <taxon>Ostreoidea</taxon>
        <taxon>Ostreidae</taxon>
        <taxon>Magallana</taxon>
    </lineage>
</organism>
<sequence length="992" mass="113557">MIVLFILMSTLMRKYISGVCRIKTSNKAVQVCETQLNAVNSVLKEITFEDDQRALLILEARNRENHNLLDSHCDPRLCFQRSYTSNRRPEDNEWSSLQFNNKLKSHHKAKKFGAMSGEDKSNFDAEAFKEANPKVSVGWAASAMRSGDEKKIQLMKAKSDHLQEMWQERKDKVPVMNQFRDYLKESDNPYSFVVFLLNDSHDLHVHKTTTYSYAVCKEFCGWLFSSQCNVKNKNQVLTPEIKLDALSVTMRYHTVMFQLVLKIYELRHQGNGYMLPEIKRFLEKKKYNECALLAGHLGLQDHFTIDEIAVPLILQNKLNLLETYLRGNSGQQMLVVQFLDRMCEKGYNINNLVSSMSVPDVKMSHLQKKSISKLATRLAKLYEIPNDLIPNIVTARGLGALRFLLYKRYIENSMAAGSWEDMVENAVGDNETLQLELVEQLQCYNDAKSAAKWANFYKIPDEKLSHPVREERKRLAEGPTSAPAAVGGEESWEDELMSVDGMDAYYYKLNLDPSSIQLVDTKEKYHECISRLSRPGLTIGVDSEWKPSFGNTTQRIALMQFATSDQIFLLDMITLHSLLHKSDWFLLANALFCNEEMIKLGYGFDSDLKMVVKTYPFLKEPLTHLKRTVDLEKLAAKVIDKAINLMPDTVGDSDDEGLEDKDSGVNVKFQAVEQRGLSELVRQCFGKPLNKGEQMSDWERRPLRNTQIQYAALDAFVLLEVYERLKETAKREKMEIDVEPPVTVKWSKDSKLDRMKAKAKNYRPPKSTFTPKPETTAYLGSEMEPGQFRVVVDSMLQGLGRQLRNCGVDVQILNYDEDHQKAVQAAMQENRIVLSSGTPYQTICSKIGAERCYNVDNTLPAKEQIVGVLQHFKVKVKKEDILSRCQVCNSDNFLQIPSKDVLRMSEKAENMKRSHGAPPRDSWDEHMLTTYQINSRNTSFVKTGVDIRIDTIPQKIFSIVDSFYICVKCGKIFWEGPHMASACEQFAHVLNL</sequence>
<accession>A0A8W8LIK5</accession>
<dbReference type="InterPro" id="IPR002562">
    <property type="entry name" value="3'-5'_exonuclease_dom"/>
</dbReference>
<dbReference type="OMA" id="CSNWANR"/>
<dbReference type="AlphaFoldDB" id="A0A8W8LIK5"/>
<keyword evidence="5" id="KW-1185">Reference proteome</keyword>
<evidence type="ECO:0000256" key="1">
    <source>
        <dbReference type="SAM" id="SignalP"/>
    </source>
</evidence>
<dbReference type="Gene3D" id="3.30.420.10">
    <property type="entry name" value="Ribonuclease H-like superfamily/Ribonuclease H"/>
    <property type="match status" value="1"/>
</dbReference>
<dbReference type="GO" id="GO:0008408">
    <property type="term" value="F:3'-5' exonuclease activity"/>
    <property type="evidence" value="ECO:0007669"/>
    <property type="project" value="InterPro"/>
</dbReference>
<evidence type="ECO:0008006" key="6">
    <source>
        <dbReference type="Google" id="ProtNLM"/>
    </source>
</evidence>
<dbReference type="SUPFAM" id="SSF53098">
    <property type="entry name" value="Ribonuclease H-like"/>
    <property type="match status" value="1"/>
</dbReference>
<dbReference type="Pfam" id="PF01612">
    <property type="entry name" value="DNA_pol_A_exo1"/>
    <property type="match status" value="1"/>
</dbReference>
<proteinExistence type="predicted"/>
<name>A0A8W8LIK5_MAGGI</name>
<dbReference type="GO" id="GO:0006139">
    <property type="term" value="P:nucleobase-containing compound metabolic process"/>
    <property type="evidence" value="ECO:0007669"/>
    <property type="project" value="InterPro"/>
</dbReference>
<dbReference type="InterPro" id="IPR002782">
    <property type="entry name" value="Mut7-C_RNAse_dom"/>
</dbReference>
<dbReference type="OrthoDB" id="18193at2759"/>
<dbReference type="InterPro" id="IPR036397">
    <property type="entry name" value="RNaseH_sf"/>
</dbReference>
<dbReference type="PANTHER" id="PTHR47765">
    <property type="entry name" value="3'-5' EXONUCLEASE DOMAIN-CONTAINING PROTEIN"/>
    <property type="match status" value="1"/>
</dbReference>
<feature type="domain" description="3'-5' exonuclease" evidence="2">
    <location>
        <begin position="517"/>
        <end position="727"/>
    </location>
</feature>
<keyword evidence="1" id="KW-0732">Signal</keyword>
<dbReference type="Pfam" id="PF01927">
    <property type="entry name" value="Mut7-C"/>
    <property type="match status" value="2"/>
</dbReference>
<evidence type="ECO:0000259" key="3">
    <source>
        <dbReference type="Pfam" id="PF01927"/>
    </source>
</evidence>
<dbReference type="Proteomes" id="UP000005408">
    <property type="component" value="Unassembled WGS sequence"/>
</dbReference>
<evidence type="ECO:0000259" key="2">
    <source>
        <dbReference type="Pfam" id="PF01612"/>
    </source>
</evidence>
<dbReference type="InterPro" id="IPR052408">
    <property type="entry name" value="Exonuclease_MUT-7-like"/>
</dbReference>
<feature type="chain" id="PRO_5036488707" description="Exonuclease mut-7-like protein" evidence="1">
    <location>
        <begin position="19"/>
        <end position="992"/>
    </location>
</feature>